<dbReference type="Gene3D" id="2.40.50.960">
    <property type="match status" value="1"/>
</dbReference>
<dbReference type="EMBL" id="MBFS01000070">
    <property type="protein sequence ID" value="PVV04855.1"/>
    <property type="molecule type" value="Genomic_DNA"/>
</dbReference>
<proteinExistence type="predicted"/>
<keyword evidence="4" id="KW-0779">Telomere</keyword>
<evidence type="ECO:0000313" key="8">
    <source>
        <dbReference type="Proteomes" id="UP000245609"/>
    </source>
</evidence>
<evidence type="ECO:0000256" key="5">
    <source>
        <dbReference type="ARBA" id="ARBA00023242"/>
    </source>
</evidence>
<dbReference type="GO" id="GO:0007004">
    <property type="term" value="P:telomere maintenance via telomerase"/>
    <property type="evidence" value="ECO:0007669"/>
    <property type="project" value="InterPro"/>
</dbReference>
<keyword evidence="5" id="KW-0539">Nucleus</keyword>
<evidence type="ECO:0000256" key="2">
    <source>
        <dbReference type="ARBA" id="ARBA00004574"/>
    </source>
</evidence>
<reference evidence="7 8" key="1">
    <citation type="journal article" date="2018" name="MBio">
        <title>Comparative Genomics Reveals the Core Gene Toolbox for the Fungus-Insect Symbiosis.</title>
        <authorList>
            <person name="Wang Y."/>
            <person name="Stata M."/>
            <person name="Wang W."/>
            <person name="Stajich J.E."/>
            <person name="White M.M."/>
            <person name="Moncalvo J.M."/>
        </authorList>
    </citation>
    <scope>NUCLEOTIDE SEQUENCE [LARGE SCALE GENOMIC DNA]</scope>
    <source>
        <strain evidence="7 8">SC-DP-2</strain>
    </source>
</reference>
<evidence type="ECO:0000256" key="1">
    <source>
        <dbReference type="ARBA" id="ARBA00004123"/>
    </source>
</evidence>
<organism evidence="7 8">
    <name type="scientific">Smittium megazygosporum</name>
    <dbReference type="NCBI Taxonomy" id="133381"/>
    <lineage>
        <taxon>Eukaryota</taxon>
        <taxon>Fungi</taxon>
        <taxon>Fungi incertae sedis</taxon>
        <taxon>Zoopagomycota</taxon>
        <taxon>Kickxellomycotina</taxon>
        <taxon>Harpellomycetes</taxon>
        <taxon>Harpellales</taxon>
        <taxon>Legeriomycetaceae</taxon>
        <taxon>Smittium</taxon>
    </lineage>
</organism>
<keyword evidence="3" id="KW-0158">Chromosome</keyword>
<evidence type="ECO:0000313" key="7">
    <source>
        <dbReference type="EMBL" id="PVV04855.1"/>
    </source>
</evidence>
<feature type="domain" description="Shelterin complex subunit TPP1/Est3" evidence="6">
    <location>
        <begin position="7"/>
        <end position="105"/>
    </location>
</feature>
<dbReference type="GO" id="GO:0005697">
    <property type="term" value="C:telomerase holoenzyme complex"/>
    <property type="evidence" value="ECO:0007669"/>
    <property type="project" value="InterPro"/>
</dbReference>
<accession>A0A2T9ZJV9</accession>
<dbReference type="AlphaFoldDB" id="A0A2T9ZJV9"/>
<feature type="non-terminal residue" evidence="7">
    <location>
        <position position="359"/>
    </location>
</feature>
<comment type="caution">
    <text evidence="7">The sequence shown here is derived from an EMBL/GenBank/DDBJ whole genome shotgun (WGS) entry which is preliminary data.</text>
</comment>
<dbReference type="Pfam" id="PF10341">
    <property type="entry name" value="TPP1"/>
    <property type="match status" value="1"/>
</dbReference>
<comment type="subcellular location">
    <subcellularLocation>
        <location evidence="2">Chromosome</location>
        <location evidence="2">Telomere</location>
    </subcellularLocation>
    <subcellularLocation>
        <location evidence="1">Nucleus</location>
    </subcellularLocation>
</comment>
<dbReference type="Proteomes" id="UP000245609">
    <property type="component" value="Unassembled WGS sequence"/>
</dbReference>
<evidence type="ECO:0000256" key="4">
    <source>
        <dbReference type="ARBA" id="ARBA00022895"/>
    </source>
</evidence>
<evidence type="ECO:0000259" key="6">
    <source>
        <dbReference type="Pfam" id="PF10341"/>
    </source>
</evidence>
<evidence type="ECO:0000256" key="3">
    <source>
        <dbReference type="ARBA" id="ARBA00022454"/>
    </source>
</evidence>
<dbReference type="InterPro" id="IPR019437">
    <property type="entry name" value="TPP1/Est3"/>
</dbReference>
<dbReference type="GO" id="GO:0000781">
    <property type="term" value="C:chromosome, telomeric region"/>
    <property type="evidence" value="ECO:0007669"/>
    <property type="project" value="UniProtKB-SubCell"/>
</dbReference>
<gene>
    <name evidence="7" type="ORF">BB560_000634</name>
</gene>
<dbReference type="GO" id="GO:0042162">
    <property type="term" value="F:telomeric DNA binding"/>
    <property type="evidence" value="ECO:0007669"/>
    <property type="project" value="InterPro"/>
</dbReference>
<protein>
    <recommendedName>
        <fullName evidence="6">Shelterin complex subunit TPP1/Est3 domain-containing protein</fullName>
    </recommendedName>
</protein>
<sequence>MTSKILKPWLFDYLSTNISLYDNSEILIYPHRLQICRFLYFEGYSYRRKAFLLVSDGKNLIHASLSNRAINKFENEYGISVQRSPGSLILLKKYSFSVSTKDRPFSRTADVILSKFFSPTKATNFEPVDIKIFIDNLHSFGGEGSGIYNSENLKLLNKTSFFVTFSETINGISHSDNGFPKHENFSMLCKIINNSKTKLVSSCKNESQNNFKMDVLSDEEALLEDNFETIDTCKILDLTIINGKGLFTSNESTNKKPENKYPLYKHSFSLSTPNLLLNSSGGLIFYPNDSKQKFKSLLPSESKSEILEEASIINNGNNSTPKTQDNSDEPFLNEHIHQQDLVIDTSEWINDLLIDNSYI</sequence>
<keyword evidence="8" id="KW-1185">Reference proteome</keyword>
<name>A0A2T9ZJV9_9FUNG</name>